<dbReference type="PRINTS" id="PR01021">
    <property type="entry name" value="OMPADOMAIN"/>
</dbReference>
<evidence type="ECO:0000256" key="4">
    <source>
        <dbReference type="PROSITE-ProRule" id="PRU00473"/>
    </source>
</evidence>
<dbReference type="RefSeq" id="WP_240590556.1">
    <property type="nucleotide sequence ID" value="NZ_JAKUDL010000002.1"/>
</dbReference>
<dbReference type="Pfam" id="PF13441">
    <property type="entry name" value="Gly-zipper_YMGG"/>
    <property type="match status" value="1"/>
</dbReference>
<comment type="subcellular location">
    <subcellularLocation>
        <location evidence="1">Cell outer membrane</location>
    </subcellularLocation>
</comment>
<keyword evidence="6" id="KW-0732">Signal</keyword>
<protein>
    <submittedName>
        <fullName evidence="8">Sortase-associated OmpA-like protein PdsO</fullName>
    </submittedName>
</protein>
<dbReference type="NCBIfam" id="TIGR03789">
    <property type="entry name" value="pdsO"/>
    <property type="match status" value="1"/>
</dbReference>
<comment type="caution">
    <text evidence="8">The sequence shown here is derived from an EMBL/GenBank/DDBJ whole genome shotgun (WGS) entry which is preliminary data.</text>
</comment>
<dbReference type="AlphaFoldDB" id="A0AAJ1BG45"/>
<keyword evidence="5" id="KW-0812">Transmembrane</keyword>
<dbReference type="PROSITE" id="PS51123">
    <property type="entry name" value="OMPA_2"/>
    <property type="match status" value="1"/>
</dbReference>
<keyword evidence="5" id="KW-1133">Transmembrane helix</keyword>
<dbReference type="InterPro" id="IPR006664">
    <property type="entry name" value="OMP_bac"/>
</dbReference>
<keyword evidence="2 4" id="KW-0472">Membrane</keyword>
<dbReference type="InterPro" id="IPR006665">
    <property type="entry name" value="OmpA-like"/>
</dbReference>
<feature type="domain" description="OmpA-like" evidence="7">
    <location>
        <begin position="116"/>
        <end position="233"/>
    </location>
</feature>
<dbReference type="Pfam" id="PF00691">
    <property type="entry name" value="OmpA"/>
    <property type="match status" value="1"/>
</dbReference>
<sequence>MKTKLIASLVTLTLMTPAAYAEEREHTEELVGLGSGALIGAAVGGPVGAIIGAFAGGIIGKSVGDEEEIKSQQVAIAEQDKQIQALAERSANYDALASDYAMTRAQLNSLHAAREAKLTELTLGLNVQFKTGSSEIEPHFQSQLAAVAKVMDADPGLSIDLKGFADRRGDSDYNQALSEQRLANVIAFLEQQGVDRGRLQGQAFGATNPLNSDGSFETDFFDRRVTLELVPGAASMAANQSN</sequence>
<feature type="chain" id="PRO_5042504899" evidence="6">
    <location>
        <begin position="22"/>
        <end position="242"/>
    </location>
</feature>
<accession>A0AAJ1BG45</accession>
<dbReference type="EMBL" id="JAKUDL010000002">
    <property type="protein sequence ID" value="MCH4294158.1"/>
    <property type="molecule type" value="Genomic_DNA"/>
</dbReference>
<evidence type="ECO:0000256" key="6">
    <source>
        <dbReference type="SAM" id="SignalP"/>
    </source>
</evidence>
<evidence type="ECO:0000313" key="8">
    <source>
        <dbReference type="EMBL" id="MCH4294158.1"/>
    </source>
</evidence>
<dbReference type="InterPro" id="IPR036737">
    <property type="entry name" value="OmpA-like_sf"/>
</dbReference>
<dbReference type="SUPFAM" id="SSF103088">
    <property type="entry name" value="OmpA-like"/>
    <property type="match status" value="1"/>
</dbReference>
<name>A0AAJ1BG45_9GAMM</name>
<evidence type="ECO:0000259" key="7">
    <source>
        <dbReference type="PROSITE" id="PS51123"/>
    </source>
</evidence>
<dbReference type="PANTHER" id="PTHR30329:SF21">
    <property type="entry name" value="LIPOPROTEIN YIAD-RELATED"/>
    <property type="match status" value="1"/>
</dbReference>
<reference evidence="8 9" key="1">
    <citation type="submission" date="2022-02" db="EMBL/GenBank/DDBJ databases">
        <title>The genome sequence of Shewanella sp. 3B26.</title>
        <authorList>
            <person name="Du J."/>
        </authorList>
    </citation>
    <scope>NUCLEOTIDE SEQUENCE [LARGE SCALE GENOMIC DNA]</scope>
    <source>
        <strain evidence="8 9">3B26</strain>
    </source>
</reference>
<evidence type="ECO:0000313" key="9">
    <source>
        <dbReference type="Proteomes" id="UP001297581"/>
    </source>
</evidence>
<evidence type="ECO:0000256" key="1">
    <source>
        <dbReference type="ARBA" id="ARBA00004442"/>
    </source>
</evidence>
<dbReference type="GO" id="GO:0009279">
    <property type="term" value="C:cell outer membrane"/>
    <property type="evidence" value="ECO:0007669"/>
    <property type="project" value="UniProtKB-SubCell"/>
</dbReference>
<dbReference type="Gene3D" id="3.30.1330.60">
    <property type="entry name" value="OmpA-like domain"/>
    <property type="match status" value="1"/>
</dbReference>
<dbReference type="Proteomes" id="UP001297581">
    <property type="component" value="Unassembled WGS sequence"/>
</dbReference>
<feature type="transmembrane region" description="Helical" evidence="5">
    <location>
        <begin position="37"/>
        <end position="60"/>
    </location>
</feature>
<dbReference type="InterPro" id="IPR050330">
    <property type="entry name" value="Bact_OuterMem_StrucFunc"/>
</dbReference>
<dbReference type="InterPro" id="IPR022511">
    <property type="entry name" value="PdsO"/>
</dbReference>
<evidence type="ECO:0000256" key="3">
    <source>
        <dbReference type="ARBA" id="ARBA00023237"/>
    </source>
</evidence>
<organism evidence="8 9">
    <name type="scientific">Shewanella zhuhaiensis</name>
    <dbReference type="NCBI Taxonomy" id="2919576"/>
    <lineage>
        <taxon>Bacteria</taxon>
        <taxon>Pseudomonadati</taxon>
        <taxon>Pseudomonadota</taxon>
        <taxon>Gammaproteobacteria</taxon>
        <taxon>Alteromonadales</taxon>
        <taxon>Shewanellaceae</taxon>
        <taxon>Shewanella</taxon>
    </lineage>
</organism>
<proteinExistence type="predicted"/>
<evidence type="ECO:0000256" key="2">
    <source>
        <dbReference type="ARBA" id="ARBA00023136"/>
    </source>
</evidence>
<dbReference type="PANTHER" id="PTHR30329">
    <property type="entry name" value="STATOR ELEMENT OF FLAGELLAR MOTOR COMPLEX"/>
    <property type="match status" value="1"/>
</dbReference>
<feature type="signal peptide" evidence="6">
    <location>
        <begin position="1"/>
        <end position="21"/>
    </location>
</feature>
<keyword evidence="3" id="KW-0998">Cell outer membrane</keyword>
<dbReference type="CDD" id="cd07185">
    <property type="entry name" value="OmpA_C-like"/>
    <property type="match status" value="1"/>
</dbReference>
<dbReference type="InterPro" id="IPR027367">
    <property type="entry name" value="Gly-zipper_YMGG"/>
</dbReference>
<evidence type="ECO:0000256" key="5">
    <source>
        <dbReference type="SAM" id="Phobius"/>
    </source>
</evidence>
<gene>
    <name evidence="8" type="primary">pdsO</name>
    <name evidence="8" type="ORF">MJ923_07555</name>
</gene>
<keyword evidence="9" id="KW-1185">Reference proteome</keyword>